<dbReference type="RefSeq" id="WP_035450294.1">
    <property type="nucleotide sequence ID" value="NZ_JNHN01000115.1"/>
</dbReference>
<dbReference type="EMBL" id="JNHN01000115">
    <property type="protein sequence ID" value="KDS55199.1"/>
    <property type="molecule type" value="Genomic_DNA"/>
</dbReference>
<sequence>MIRDTFFSLHRFVNVCRKEMVENWKTYILRSVMVYGMLAIVFVWNGYYQYHNLEAGAVGMDPIWEFESRFFLWGLVIWGCISASFTMERMKSKTSRTVVLMTPATMFEKFFARWLVATCGFILVFLIAFKLADLTRVVFYLLAYPELHVVHSFPLWEFCCNTNCFYETIGSGPAVVGIFLSCYFFLQSFFLLGSTVWPKNALIKTFAAGVCIFVSYILIAVLCLKAILPNNFFMTEPYIDREASGGWLIFITSFFALFNWVLAYFRFKESEIINRW</sequence>
<comment type="caution">
    <text evidence="2">The sequence shown here is derived from an EMBL/GenBank/DDBJ whole genome shotgun (WGS) entry which is preliminary data.</text>
</comment>
<evidence type="ECO:0000313" key="4">
    <source>
        <dbReference type="Proteomes" id="UP000028013"/>
    </source>
</evidence>
<feature type="transmembrane region" description="Helical" evidence="1">
    <location>
        <begin position="174"/>
        <end position="193"/>
    </location>
</feature>
<evidence type="ECO:0000256" key="1">
    <source>
        <dbReference type="SAM" id="Phobius"/>
    </source>
</evidence>
<gene>
    <name evidence="2" type="ORF">M094_2676</name>
    <name evidence="3" type="ORF">M094_4217</name>
</gene>
<evidence type="ECO:0000313" key="3">
    <source>
        <dbReference type="EMBL" id="KDS55199.1"/>
    </source>
</evidence>
<protein>
    <submittedName>
        <fullName evidence="2">Putative membrane protein</fullName>
    </submittedName>
</protein>
<dbReference type="PATRIC" id="fig|1339349.3.peg.1005"/>
<proteinExistence type="predicted"/>
<keyword evidence="1" id="KW-0812">Transmembrane</keyword>
<feature type="transmembrane region" description="Helical" evidence="1">
    <location>
        <begin position="111"/>
        <end position="132"/>
    </location>
</feature>
<evidence type="ECO:0000313" key="2">
    <source>
        <dbReference type="EMBL" id="KDS48354.1"/>
    </source>
</evidence>
<reference evidence="2 4" key="1">
    <citation type="submission" date="2014-04" db="EMBL/GenBank/DDBJ databases">
        <authorList>
            <person name="Sears C."/>
            <person name="Carroll K."/>
            <person name="Sack B.R."/>
            <person name="Qadri F."/>
            <person name="Myers L.L."/>
            <person name="Chung G.-T."/>
            <person name="Escheverria P."/>
            <person name="Fraser C.M."/>
            <person name="Sadzewicz L."/>
            <person name="Shefchek K.A."/>
            <person name="Tallon L."/>
            <person name="Das S.P."/>
            <person name="Daugherty S."/>
            <person name="Mongodin E.F."/>
        </authorList>
    </citation>
    <scope>NUCLEOTIDE SEQUENCE [LARGE SCALE GENOMIC DNA]</scope>
    <source>
        <strain evidence="2 4">3978 T3 ii</strain>
    </source>
</reference>
<keyword evidence="1" id="KW-1133">Transmembrane helix</keyword>
<feature type="transmembrane region" description="Helical" evidence="1">
    <location>
        <begin position="247"/>
        <end position="267"/>
    </location>
</feature>
<feature type="transmembrane region" description="Helical" evidence="1">
    <location>
        <begin position="205"/>
        <end position="227"/>
    </location>
</feature>
<organism evidence="2 4">
    <name type="scientific">Bacteroides uniformis str. 3978 T3 ii</name>
    <dbReference type="NCBI Taxonomy" id="1339349"/>
    <lineage>
        <taxon>Bacteria</taxon>
        <taxon>Pseudomonadati</taxon>
        <taxon>Bacteroidota</taxon>
        <taxon>Bacteroidia</taxon>
        <taxon>Bacteroidales</taxon>
        <taxon>Bacteroidaceae</taxon>
        <taxon>Bacteroides</taxon>
    </lineage>
</organism>
<dbReference type="AlphaFoldDB" id="A0A078RUV7"/>
<dbReference type="Proteomes" id="UP000028013">
    <property type="component" value="Unassembled WGS sequence"/>
</dbReference>
<accession>A0A078RUV7</accession>
<keyword evidence="1" id="KW-0472">Membrane</keyword>
<feature type="transmembrane region" description="Helical" evidence="1">
    <location>
        <begin position="70"/>
        <end position="90"/>
    </location>
</feature>
<name>A0A078RUV7_BACUN</name>
<feature type="transmembrane region" description="Helical" evidence="1">
    <location>
        <begin position="27"/>
        <end position="50"/>
    </location>
</feature>
<dbReference type="EMBL" id="JNHN01000180">
    <property type="protein sequence ID" value="KDS48354.1"/>
    <property type="molecule type" value="Genomic_DNA"/>
</dbReference>